<dbReference type="FunFam" id="3.90.600.10:FF:000001">
    <property type="entry name" value="Trifunctional purine biosynthetic protein adenosine-3"/>
    <property type="match status" value="1"/>
</dbReference>
<evidence type="ECO:0000256" key="12">
    <source>
        <dbReference type="ARBA" id="ARBA00042242"/>
    </source>
</evidence>
<dbReference type="InterPro" id="IPR020561">
    <property type="entry name" value="PRibGlycinamid_synth_ATP-grasp"/>
</dbReference>
<evidence type="ECO:0000256" key="9">
    <source>
        <dbReference type="ARBA" id="ARBA00022840"/>
    </source>
</evidence>
<evidence type="ECO:0000256" key="7">
    <source>
        <dbReference type="ARBA" id="ARBA00022741"/>
    </source>
</evidence>
<evidence type="ECO:0000256" key="6">
    <source>
        <dbReference type="ARBA" id="ARBA00022723"/>
    </source>
</evidence>
<keyword evidence="7 15" id="KW-0547">Nucleotide-binding</keyword>
<evidence type="ECO:0000313" key="17">
    <source>
        <dbReference type="EMBL" id="RCL39438.1"/>
    </source>
</evidence>
<evidence type="ECO:0000256" key="15">
    <source>
        <dbReference type="PROSITE-ProRule" id="PRU00409"/>
    </source>
</evidence>
<dbReference type="FunFam" id="3.40.50.20:FF:000006">
    <property type="entry name" value="Phosphoribosylamine--glycine ligase, chloroplastic"/>
    <property type="match status" value="1"/>
</dbReference>
<dbReference type="SUPFAM" id="SSF56059">
    <property type="entry name" value="Glutathione synthetase ATP-binding domain-like"/>
    <property type="match status" value="1"/>
</dbReference>
<evidence type="ECO:0000256" key="2">
    <source>
        <dbReference type="ARBA" id="ARBA00001946"/>
    </source>
</evidence>
<keyword evidence="10" id="KW-0464">Manganese</keyword>
<evidence type="ECO:0000256" key="3">
    <source>
        <dbReference type="ARBA" id="ARBA00005174"/>
    </source>
</evidence>
<dbReference type="GO" id="GO:0006189">
    <property type="term" value="P:'de novo' IMP biosynthetic process"/>
    <property type="evidence" value="ECO:0007669"/>
    <property type="project" value="UniProtKB-UniRule"/>
</dbReference>
<keyword evidence="6" id="KW-0479">Metal-binding</keyword>
<evidence type="ECO:0000313" key="18">
    <source>
        <dbReference type="Proteomes" id="UP000253032"/>
    </source>
</evidence>
<dbReference type="EC" id="6.3.4.13" evidence="4 14"/>
<dbReference type="PROSITE" id="PS00184">
    <property type="entry name" value="GARS"/>
    <property type="match status" value="1"/>
</dbReference>
<dbReference type="InterPro" id="IPR000115">
    <property type="entry name" value="PRibGlycinamide_synth"/>
</dbReference>
<dbReference type="PROSITE" id="PS50975">
    <property type="entry name" value="ATP_GRASP"/>
    <property type="match status" value="1"/>
</dbReference>
<dbReference type="FunFam" id="3.30.1490.20:FF:000006">
    <property type="entry name" value="phosphoribosylamine--glycine ligase, chloroplastic-like"/>
    <property type="match status" value="1"/>
</dbReference>
<dbReference type="HAMAP" id="MF_00138">
    <property type="entry name" value="GARS"/>
    <property type="match status" value="1"/>
</dbReference>
<sequence>MNILVIGSGGREHALAWKSAQDKSVANVFVCPGNAGTALEEKVTNISIDAYNFEVVEKFCKEENIELVIIGPEQPLVMGMADFLQSRGIKTFGPSQAAAQLEGSKTFSKDFFVKYGIPTAGYSSFDDFESANNYLETIDYPTVVKADGLAAGKGVIICKNKKESRQALESIFQDQAFGDAGNRVVIEEFLEGEEASFIAVVSKDKIIPLATSQDHKAVGEGDIGLNTGGMGAYSPAPIVDERIHEKIINEVMKPTVEGLIAEGFPYLGFLYAGLMIKDGELKVLEFNCRFGDPETQPILIRLKSSLVELCLAAINDEMDMYDISWTDKHACGVVIASAGYPESYESNKQVTLPIRLDQDVKLFHAGTKLFNDNVVTSGGRVFCATALGDDLKSAQSKAYNLVDSVTFDGAFYRKDIGFKGIK</sequence>
<keyword evidence="9 15" id="KW-0067">ATP-binding</keyword>
<dbReference type="NCBIfam" id="TIGR00877">
    <property type="entry name" value="purD"/>
    <property type="match status" value="1"/>
</dbReference>
<dbReference type="GO" id="GO:0046872">
    <property type="term" value="F:metal ion binding"/>
    <property type="evidence" value="ECO:0007669"/>
    <property type="project" value="UniProtKB-KW"/>
</dbReference>
<dbReference type="SMART" id="SM01210">
    <property type="entry name" value="GARS_C"/>
    <property type="match status" value="1"/>
</dbReference>
<comment type="cofactor">
    <cofactor evidence="2">
        <name>Mg(2+)</name>
        <dbReference type="ChEBI" id="CHEBI:18420"/>
    </cofactor>
</comment>
<evidence type="ECO:0000256" key="10">
    <source>
        <dbReference type="ARBA" id="ARBA00023211"/>
    </source>
</evidence>
<dbReference type="InterPro" id="IPR011054">
    <property type="entry name" value="Rudment_hybrid_motif"/>
</dbReference>
<evidence type="ECO:0000259" key="16">
    <source>
        <dbReference type="PROSITE" id="PS50975"/>
    </source>
</evidence>
<comment type="pathway">
    <text evidence="3 14">Purine metabolism; IMP biosynthesis via de novo pathway; N(1)-(5-phospho-D-ribosyl)glycinamide from 5-phospho-alpha-D-ribose 1-diphosphate: step 2/2.</text>
</comment>
<comment type="catalytic activity">
    <reaction evidence="14">
        <text>5-phospho-beta-D-ribosylamine + glycine + ATP = N(1)-(5-phospho-beta-D-ribosyl)glycinamide + ADP + phosphate + H(+)</text>
        <dbReference type="Rhea" id="RHEA:17453"/>
        <dbReference type="ChEBI" id="CHEBI:15378"/>
        <dbReference type="ChEBI" id="CHEBI:30616"/>
        <dbReference type="ChEBI" id="CHEBI:43474"/>
        <dbReference type="ChEBI" id="CHEBI:57305"/>
        <dbReference type="ChEBI" id="CHEBI:58681"/>
        <dbReference type="ChEBI" id="CHEBI:143788"/>
        <dbReference type="ChEBI" id="CHEBI:456216"/>
        <dbReference type="EC" id="6.3.4.13"/>
    </reaction>
</comment>
<dbReference type="InterPro" id="IPR020562">
    <property type="entry name" value="PRibGlycinamide_synth_N"/>
</dbReference>
<gene>
    <name evidence="14" type="primary">purD</name>
    <name evidence="17" type="ORF">DBW98_00915</name>
</gene>
<evidence type="ECO:0000256" key="5">
    <source>
        <dbReference type="ARBA" id="ARBA00022598"/>
    </source>
</evidence>
<evidence type="ECO:0000256" key="4">
    <source>
        <dbReference type="ARBA" id="ARBA00013255"/>
    </source>
</evidence>
<keyword evidence="8 14" id="KW-0658">Purine biosynthesis</keyword>
<comment type="caution">
    <text evidence="17">The sequence shown here is derived from an EMBL/GenBank/DDBJ whole genome shotgun (WGS) entry which is preliminary data.</text>
</comment>
<dbReference type="Proteomes" id="UP000253032">
    <property type="component" value="Unassembled WGS sequence"/>
</dbReference>
<keyword evidence="5 14" id="KW-0436">Ligase</keyword>
<feature type="domain" description="ATP-grasp" evidence="16">
    <location>
        <begin position="109"/>
        <end position="315"/>
    </location>
</feature>
<organism evidence="17 18">
    <name type="scientific">SAR86 cluster bacterium</name>
    <dbReference type="NCBI Taxonomy" id="2030880"/>
    <lineage>
        <taxon>Bacteria</taxon>
        <taxon>Pseudomonadati</taxon>
        <taxon>Pseudomonadota</taxon>
        <taxon>Gammaproteobacteria</taxon>
        <taxon>SAR86 cluster</taxon>
    </lineage>
</organism>
<accession>A0A368BQ37</accession>
<dbReference type="InterPro" id="IPR020560">
    <property type="entry name" value="PRibGlycinamide_synth_C-dom"/>
</dbReference>
<dbReference type="InterPro" id="IPR016185">
    <property type="entry name" value="PreATP-grasp_dom_sf"/>
</dbReference>
<dbReference type="GO" id="GO:0005524">
    <property type="term" value="F:ATP binding"/>
    <property type="evidence" value="ECO:0007669"/>
    <property type="project" value="UniProtKB-UniRule"/>
</dbReference>
<comment type="similarity">
    <text evidence="11 14">Belongs to the GARS family.</text>
</comment>
<dbReference type="GO" id="GO:0004637">
    <property type="term" value="F:phosphoribosylamine-glycine ligase activity"/>
    <property type="evidence" value="ECO:0007669"/>
    <property type="project" value="UniProtKB-UniRule"/>
</dbReference>
<reference evidence="17 18" key="1">
    <citation type="journal article" date="2018" name="Microbiome">
        <title>Fine metagenomic profile of the Mediterranean stratified and mixed water columns revealed by assembly and recruitment.</title>
        <authorList>
            <person name="Haro-Moreno J.M."/>
            <person name="Lopez-Perez M."/>
            <person name="De La Torre J.R."/>
            <person name="Picazo A."/>
            <person name="Camacho A."/>
            <person name="Rodriguez-Valera F."/>
        </authorList>
    </citation>
    <scope>NUCLEOTIDE SEQUENCE [LARGE SCALE GENOMIC DNA]</scope>
    <source>
        <strain evidence="17">MED-G84</strain>
    </source>
</reference>
<evidence type="ECO:0000256" key="1">
    <source>
        <dbReference type="ARBA" id="ARBA00001936"/>
    </source>
</evidence>
<dbReference type="Pfam" id="PF02844">
    <property type="entry name" value="GARS_N"/>
    <property type="match status" value="1"/>
</dbReference>
<evidence type="ECO:0000256" key="8">
    <source>
        <dbReference type="ARBA" id="ARBA00022755"/>
    </source>
</evidence>
<dbReference type="PANTHER" id="PTHR43472">
    <property type="entry name" value="PHOSPHORIBOSYLAMINE--GLYCINE LIGASE"/>
    <property type="match status" value="1"/>
</dbReference>
<dbReference type="SMART" id="SM01209">
    <property type="entry name" value="GARS_A"/>
    <property type="match status" value="1"/>
</dbReference>
<dbReference type="EMBL" id="QOPC01000003">
    <property type="protein sequence ID" value="RCL39438.1"/>
    <property type="molecule type" value="Genomic_DNA"/>
</dbReference>
<dbReference type="UniPathway" id="UPA00074">
    <property type="reaction ID" value="UER00125"/>
</dbReference>
<dbReference type="GO" id="GO:0009113">
    <property type="term" value="P:purine nucleobase biosynthetic process"/>
    <property type="evidence" value="ECO:0007669"/>
    <property type="project" value="InterPro"/>
</dbReference>
<dbReference type="InterPro" id="IPR011761">
    <property type="entry name" value="ATP-grasp"/>
</dbReference>
<evidence type="ECO:0000256" key="14">
    <source>
        <dbReference type="HAMAP-Rule" id="MF_00138"/>
    </source>
</evidence>
<proteinExistence type="inferred from homology"/>
<dbReference type="Pfam" id="PF01071">
    <property type="entry name" value="GARS_A"/>
    <property type="match status" value="1"/>
</dbReference>
<comment type="cofactor">
    <cofactor evidence="1">
        <name>Mn(2+)</name>
        <dbReference type="ChEBI" id="CHEBI:29035"/>
    </cofactor>
</comment>
<evidence type="ECO:0000256" key="13">
    <source>
        <dbReference type="ARBA" id="ARBA00042864"/>
    </source>
</evidence>
<protein>
    <recommendedName>
        <fullName evidence="4 14">Phosphoribosylamine--glycine ligase</fullName>
        <ecNumber evidence="4 14">6.3.4.13</ecNumber>
    </recommendedName>
    <alternativeName>
        <fullName evidence="14">GARS</fullName>
    </alternativeName>
    <alternativeName>
        <fullName evidence="12 14">Glycinamide ribonucleotide synthetase</fullName>
    </alternativeName>
    <alternativeName>
        <fullName evidence="13 14">Phosphoribosylglycinamide synthetase</fullName>
    </alternativeName>
</protein>
<dbReference type="SUPFAM" id="SSF51246">
    <property type="entry name" value="Rudiment single hybrid motif"/>
    <property type="match status" value="1"/>
</dbReference>
<dbReference type="Pfam" id="PF02843">
    <property type="entry name" value="GARS_C"/>
    <property type="match status" value="1"/>
</dbReference>
<dbReference type="PANTHER" id="PTHR43472:SF1">
    <property type="entry name" value="PHOSPHORIBOSYLAMINE--GLYCINE LIGASE, CHLOROPLASTIC"/>
    <property type="match status" value="1"/>
</dbReference>
<dbReference type="Gene3D" id="3.40.50.20">
    <property type="match status" value="1"/>
</dbReference>
<dbReference type="Gene3D" id="3.30.470.20">
    <property type="entry name" value="ATP-grasp fold, B domain"/>
    <property type="match status" value="1"/>
</dbReference>
<dbReference type="Gene3D" id="3.30.1490.20">
    <property type="entry name" value="ATP-grasp fold, A domain"/>
    <property type="match status" value="1"/>
</dbReference>
<dbReference type="InterPro" id="IPR037123">
    <property type="entry name" value="PRibGlycinamide_synth_C_sf"/>
</dbReference>
<dbReference type="AlphaFoldDB" id="A0A368BQ37"/>
<dbReference type="InterPro" id="IPR020559">
    <property type="entry name" value="PRibGlycinamide_synth_CS"/>
</dbReference>
<dbReference type="SUPFAM" id="SSF52440">
    <property type="entry name" value="PreATP-grasp domain"/>
    <property type="match status" value="1"/>
</dbReference>
<name>A0A368BQ37_9GAMM</name>
<evidence type="ECO:0000256" key="11">
    <source>
        <dbReference type="ARBA" id="ARBA00038345"/>
    </source>
</evidence>
<dbReference type="InterPro" id="IPR013815">
    <property type="entry name" value="ATP_grasp_subdomain_1"/>
</dbReference>
<dbReference type="Gene3D" id="3.90.600.10">
    <property type="entry name" value="Phosphoribosylglycinamide synthetase, C-terminal domain"/>
    <property type="match status" value="1"/>
</dbReference>